<evidence type="ECO:0000313" key="11">
    <source>
        <dbReference type="EMBL" id="MCZ3365477.1"/>
    </source>
</evidence>
<dbReference type="GO" id="GO:0005886">
    <property type="term" value="C:plasma membrane"/>
    <property type="evidence" value="ECO:0007669"/>
    <property type="project" value="UniProtKB-SubCell"/>
</dbReference>
<evidence type="ECO:0000256" key="8">
    <source>
        <dbReference type="SAM" id="Phobius"/>
    </source>
</evidence>
<protein>
    <submittedName>
        <fullName evidence="12">ABC transporter permease</fullName>
    </submittedName>
</protein>
<evidence type="ECO:0000256" key="5">
    <source>
        <dbReference type="ARBA" id="ARBA00023136"/>
    </source>
</evidence>
<evidence type="ECO:0000256" key="6">
    <source>
        <dbReference type="ARBA" id="ARBA00038076"/>
    </source>
</evidence>
<feature type="transmembrane region" description="Helical" evidence="8">
    <location>
        <begin position="324"/>
        <end position="351"/>
    </location>
</feature>
<keyword evidence="4 8" id="KW-1133">Transmembrane helix</keyword>
<dbReference type="Pfam" id="PF02687">
    <property type="entry name" value="FtsX"/>
    <property type="match status" value="1"/>
</dbReference>
<evidence type="ECO:0000256" key="4">
    <source>
        <dbReference type="ARBA" id="ARBA00022989"/>
    </source>
</evidence>
<feature type="transmembrane region" description="Helical" evidence="8">
    <location>
        <begin position="371"/>
        <end position="392"/>
    </location>
</feature>
<dbReference type="Proteomes" id="UP001068021">
    <property type="component" value="Unassembled WGS sequence"/>
</dbReference>
<dbReference type="InterPro" id="IPR050250">
    <property type="entry name" value="Macrolide_Exporter_MacB"/>
</dbReference>
<dbReference type="Proteomes" id="UP001074446">
    <property type="component" value="Unassembled WGS sequence"/>
</dbReference>
<feature type="compositionally biased region" description="Low complexity" evidence="7">
    <location>
        <begin position="114"/>
        <end position="130"/>
    </location>
</feature>
<evidence type="ECO:0000259" key="10">
    <source>
        <dbReference type="Pfam" id="PF12704"/>
    </source>
</evidence>
<comment type="caution">
    <text evidence="12">The sequence shown here is derived from an EMBL/GenBank/DDBJ whole genome shotgun (WGS) entry which is preliminary data.</text>
</comment>
<dbReference type="EMBL" id="JAPVES010000030">
    <property type="protein sequence ID" value="MCZ3373229.1"/>
    <property type="molecule type" value="Genomic_DNA"/>
</dbReference>
<feature type="domain" description="MacB-like periplasmic core" evidence="10">
    <location>
        <begin position="18"/>
        <end position="252"/>
    </location>
</feature>
<dbReference type="PANTHER" id="PTHR30572:SF4">
    <property type="entry name" value="ABC TRANSPORTER PERMEASE YTRF"/>
    <property type="match status" value="1"/>
</dbReference>
<evidence type="ECO:0000259" key="9">
    <source>
        <dbReference type="Pfam" id="PF02687"/>
    </source>
</evidence>
<feature type="transmembrane region" description="Helical" evidence="8">
    <location>
        <begin position="282"/>
        <end position="304"/>
    </location>
</feature>
<keyword evidence="5 8" id="KW-0472">Membrane</keyword>
<reference evidence="12" key="1">
    <citation type="submission" date="2022-12" db="EMBL/GenBank/DDBJ databases">
        <title>Reclassification of two methanogenic archaea species isolated from the Kolyma lowland permafrost.</title>
        <authorList>
            <person name="Trubitsyn V.E."/>
            <person name="Rivkina E.M."/>
            <person name="Shcherbakova V.A."/>
        </authorList>
    </citation>
    <scope>NUCLEOTIDE SEQUENCE</scope>
    <source>
        <strain evidence="11">M2</strain>
        <strain evidence="12">MK4</strain>
    </source>
</reference>
<evidence type="ECO:0000313" key="13">
    <source>
        <dbReference type="Proteomes" id="UP001068021"/>
    </source>
</evidence>
<keyword evidence="2" id="KW-1003">Cell membrane</keyword>
<evidence type="ECO:0000256" key="7">
    <source>
        <dbReference type="SAM" id="MobiDB-lite"/>
    </source>
</evidence>
<dbReference type="RefSeq" id="WP_048081628.1">
    <property type="nucleotide sequence ID" value="NZ_JAPVER010000020.1"/>
</dbReference>
<dbReference type="InterPro" id="IPR003838">
    <property type="entry name" value="ABC3_permease_C"/>
</dbReference>
<comment type="similarity">
    <text evidence="6">Belongs to the ABC-4 integral membrane protein family.</text>
</comment>
<comment type="subcellular location">
    <subcellularLocation>
        <location evidence="1">Cell membrane</location>
        <topology evidence="1">Multi-pass membrane protein</topology>
    </subcellularLocation>
</comment>
<dbReference type="GO" id="GO:0022857">
    <property type="term" value="F:transmembrane transporter activity"/>
    <property type="evidence" value="ECO:0007669"/>
    <property type="project" value="TreeGrafter"/>
</dbReference>
<evidence type="ECO:0000313" key="12">
    <source>
        <dbReference type="EMBL" id="MCZ3373229.1"/>
    </source>
</evidence>
<feature type="transmembrane region" description="Helical" evidence="8">
    <location>
        <begin position="20"/>
        <end position="38"/>
    </location>
</feature>
<dbReference type="PANTHER" id="PTHR30572">
    <property type="entry name" value="MEMBRANE COMPONENT OF TRANSPORTER-RELATED"/>
    <property type="match status" value="1"/>
</dbReference>
<feature type="region of interest" description="Disordered" evidence="7">
    <location>
        <begin position="111"/>
        <end position="135"/>
    </location>
</feature>
<proteinExistence type="inferred from homology"/>
<keyword evidence="13" id="KW-1185">Reference proteome</keyword>
<sequence>MKFRNLIIKNIFRNKSRSLLAVFGIAIGVAAVVGLGLVTDNLSTSTQKALTAGAADFSVIYGTNSGSEGPGGGGGPSGSMGGQQLINESKVSEIQQISGVGNATGVLRTNIDLSDNSTSNSTSSNSTSESAGPQGNFRMNMYSVIGIDSSDLSMDDIVITNGNTYSNGNEVIIGKTAAQRLNKSVGDTLNISNQTFKIVGTYETGNFMDDQGVVMSLSKLQNLTGDTGEVSLILVKAADGTSATDLADTIEQKYPNELSTSTSLSGMDRMNNGLDVINSGSWAVSLLAVIVGGIVVVVTMMKAVSERTREIGVLRAIGWTKHRIMTMILGESLVLSVIAILVGLVVGIGVVEIISATNLMRGIEPAFSAYLLLKGIGVALFLGLVGGIYPAYRASRLAPTEALRYE</sequence>
<dbReference type="Pfam" id="PF12704">
    <property type="entry name" value="MacB_PCD"/>
    <property type="match status" value="1"/>
</dbReference>
<keyword evidence="3 8" id="KW-0812">Transmembrane</keyword>
<feature type="domain" description="ABC3 transporter permease C-terminal" evidence="9">
    <location>
        <begin position="283"/>
        <end position="398"/>
    </location>
</feature>
<name>A0A9E5DL47_9EURY</name>
<accession>A0A9E5DL47</accession>
<dbReference type="EMBL" id="JAPVER010000020">
    <property type="protein sequence ID" value="MCZ3365477.1"/>
    <property type="molecule type" value="Genomic_DNA"/>
</dbReference>
<evidence type="ECO:0000256" key="3">
    <source>
        <dbReference type="ARBA" id="ARBA00022692"/>
    </source>
</evidence>
<dbReference type="InterPro" id="IPR025857">
    <property type="entry name" value="MacB_PCD"/>
</dbReference>
<dbReference type="AlphaFoldDB" id="A0A9E5DL47"/>
<evidence type="ECO:0000256" key="2">
    <source>
        <dbReference type="ARBA" id="ARBA00022475"/>
    </source>
</evidence>
<organism evidence="12">
    <name type="scientific">Methanobacterium veterum</name>
    <dbReference type="NCBI Taxonomy" id="408577"/>
    <lineage>
        <taxon>Archaea</taxon>
        <taxon>Methanobacteriati</taxon>
        <taxon>Methanobacteriota</taxon>
        <taxon>Methanomada group</taxon>
        <taxon>Methanobacteria</taxon>
        <taxon>Methanobacteriales</taxon>
        <taxon>Methanobacteriaceae</taxon>
        <taxon>Methanobacterium</taxon>
    </lineage>
</organism>
<evidence type="ECO:0000256" key="1">
    <source>
        <dbReference type="ARBA" id="ARBA00004651"/>
    </source>
</evidence>
<gene>
    <name evidence="12" type="ORF">O3H35_11340</name>
    <name evidence="11" type="ORF">O3H54_06235</name>
</gene>